<accession>Q24GD8</accession>
<keyword evidence="3" id="KW-1185">Reference proteome</keyword>
<keyword evidence="1 2" id="KW-0812">Transmembrane</keyword>
<organism evidence="2 3">
    <name type="scientific">Tetrahymena thermophila (strain SB210)</name>
    <dbReference type="NCBI Taxonomy" id="312017"/>
    <lineage>
        <taxon>Eukaryota</taxon>
        <taxon>Sar</taxon>
        <taxon>Alveolata</taxon>
        <taxon>Ciliophora</taxon>
        <taxon>Intramacronucleata</taxon>
        <taxon>Oligohymenophorea</taxon>
        <taxon>Hymenostomatida</taxon>
        <taxon>Tetrahymenina</taxon>
        <taxon>Tetrahymenidae</taxon>
        <taxon>Tetrahymena</taxon>
    </lineage>
</organism>
<evidence type="ECO:0000256" key="1">
    <source>
        <dbReference type="SAM" id="Phobius"/>
    </source>
</evidence>
<feature type="transmembrane region" description="Helical" evidence="1">
    <location>
        <begin position="12"/>
        <end position="32"/>
    </location>
</feature>
<keyword evidence="1" id="KW-0472">Membrane</keyword>
<evidence type="ECO:0000313" key="2">
    <source>
        <dbReference type="EMBL" id="EAS06792.2"/>
    </source>
</evidence>
<dbReference type="Proteomes" id="UP000009168">
    <property type="component" value="Unassembled WGS sequence"/>
</dbReference>
<dbReference type="KEGG" id="tet:TTHERM_00900610"/>
<proteinExistence type="predicted"/>
<keyword evidence="1" id="KW-1133">Transmembrane helix</keyword>
<dbReference type="InParanoid" id="Q24GD8"/>
<dbReference type="HOGENOM" id="CLU_755425_0_0_1"/>
<protein>
    <submittedName>
        <fullName evidence="2">Transmembrane protein, putative</fullName>
    </submittedName>
</protein>
<evidence type="ECO:0000313" key="3">
    <source>
        <dbReference type="Proteomes" id="UP000009168"/>
    </source>
</evidence>
<dbReference type="GeneID" id="7844213"/>
<name>Q24GD8_TETTS</name>
<dbReference type="AlphaFoldDB" id="Q24GD8"/>
<dbReference type="EMBL" id="GG662258">
    <property type="protein sequence ID" value="EAS06792.2"/>
    <property type="molecule type" value="Genomic_DNA"/>
</dbReference>
<reference evidence="3" key="1">
    <citation type="journal article" date="2006" name="PLoS Biol.">
        <title>Macronuclear genome sequence of the ciliate Tetrahymena thermophila, a model eukaryote.</title>
        <authorList>
            <person name="Eisen J.A."/>
            <person name="Coyne R.S."/>
            <person name="Wu M."/>
            <person name="Wu D."/>
            <person name="Thiagarajan M."/>
            <person name="Wortman J.R."/>
            <person name="Badger J.H."/>
            <person name="Ren Q."/>
            <person name="Amedeo P."/>
            <person name="Jones K.M."/>
            <person name="Tallon L.J."/>
            <person name="Delcher A.L."/>
            <person name="Salzberg S.L."/>
            <person name="Silva J.C."/>
            <person name="Haas B.J."/>
            <person name="Majoros W.H."/>
            <person name="Farzad M."/>
            <person name="Carlton J.M."/>
            <person name="Smith R.K. Jr."/>
            <person name="Garg J."/>
            <person name="Pearlman R.E."/>
            <person name="Karrer K.M."/>
            <person name="Sun L."/>
            <person name="Manning G."/>
            <person name="Elde N.C."/>
            <person name="Turkewitz A.P."/>
            <person name="Asai D.J."/>
            <person name="Wilkes D.E."/>
            <person name="Wang Y."/>
            <person name="Cai H."/>
            <person name="Collins K."/>
            <person name="Stewart B.A."/>
            <person name="Lee S.R."/>
            <person name="Wilamowska K."/>
            <person name="Weinberg Z."/>
            <person name="Ruzzo W.L."/>
            <person name="Wloga D."/>
            <person name="Gaertig J."/>
            <person name="Frankel J."/>
            <person name="Tsao C.-C."/>
            <person name="Gorovsky M.A."/>
            <person name="Keeling P.J."/>
            <person name="Waller R.F."/>
            <person name="Patron N.J."/>
            <person name="Cherry J.M."/>
            <person name="Stover N.A."/>
            <person name="Krieger C.J."/>
            <person name="del Toro C."/>
            <person name="Ryder H.F."/>
            <person name="Williamson S.C."/>
            <person name="Barbeau R.A."/>
            <person name="Hamilton E.P."/>
            <person name="Orias E."/>
        </authorList>
    </citation>
    <scope>NUCLEOTIDE SEQUENCE [LARGE SCALE GENOMIC DNA]</scope>
    <source>
        <strain evidence="3">SB210</strain>
    </source>
</reference>
<dbReference type="RefSeq" id="XP_001027034.2">
    <property type="nucleotide sequence ID" value="XM_001027034.2"/>
</dbReference>
<feature type="transmembrane region" description="Helical" evidence="1">
    <location>
        <begin position="44"/>
        <end position="62"/>
    </location>
</feature>
<feature type="transmembrane region" description="Helical" evidence="1">
    <location>
        <begin position="355"/>
        <end position="374"/>
    </location>
</feature>
<feature type="transmembrane region" description="Helical" evidence="1">
    <location>
        <begin position="68"/>
        <end position="90"/>
    </location>
</feature>
<sequence>MTNFFSQTYVKHFIWTQIQASIAFILITYFVISGTDIAWQICNWIPVLFFYMLLQFILIWYPKRDLTFVFNACNYLILISCLPTFVYYYFIILLPSSEFKSLEFKQVENCVVSGITKTSLDGNEAYSLTYINFEQNGVSYLGSGCLTNQYQAYSLNPIPPYKTLKMNETFECGPGVVDYPKGNPFNNTNVTDIYHRFRLLRGGGSGGHGGGSGGHGGGGGVHGGGSHFGGGYRGCSSHYSSIEEYFKNRPSNRVHSYDPVYGNRYHPYPYYGKDIDSNCKQQFTFSQVKLPTWLCSDENSNFKDLVTPRTCWVHYYNQKKGQAQQNAQSRLNQRQLQELAFITFEYPLYYPKKSFNFIIVFIYFPLILTINSIFQYTSNVIVLKLHNQDNQAETDNINQQREVNNKNSIEMLLINQQ</sequence>
<gene>
    <name evidence="2" type="ORF">TTHERM_00900610</name>
</gene>